<reference evidence="2" key="1">
    <citation type="submission" date="2021-01" db="EMBL/GenBank/DDBJ databases">
        <title>Caligus Genome Assembly.</title>
        <authorList>
            <person name="Gallardo-Escarate C."/>
        </authorList>
    </citation>
    <scope>NUCLEOTIDE SEQUENCE [LARGE SCALE GENOMIC DNA]</scope>
</reference>
<proteinExistence type="predicted"/>
<evidence type="ECO:0000313" key="1">
    <source>
        <dbReference type="EMBL" id="QQP35857.1"/>
    </source>
</evidence>
<protein>
    <submittedName>
        <fullName evidence="1">Uncharacterized protein</fullName>
    </submittedName>
</protein>
<gene>
    <name evidence="1" type="ORF">FKW44_020783</name>
</gene>
<name>A0A7T8GQG4_CALRO</name>
<dbReference type="EMBL" id="CP045904">
    <property type="protein sequence ID" value="QQP35857.1"/>
    <property type="molecule type" value="Genomic_DNA"/>
</dbReference>
<sequence>MERKDFEIRTNIKFLVRHGWKGTDIIQALETVYEDHAPRKLVSTNGLEDSKKAEKLLKMKKASHFFLFPKLKEHLKGVRFNTTDESKTCRKNLASNQPADFFKNGIMDGNTA</sequence>
<accession>A0A7T8GQG4</accession>
<dbReference type="OrthoDB" id="10065579at2759"/>
<evidence type="ECO:0000313" key="2">
    <source>
        <dbReference type="Proteomes" id="UP000595437"/>
    </source>
</evidence>
<organism evidence="1 2">
    <name type="scientific">Caligus rogercresseyi</name>
    <name type="common">Sea louse</name>
    <dbReference type="NCBI Taxonomy" id="217165"/>
    <lineage>
        <taxon>Eukaryota</taxon>
        <taxon>Metazoa</taxon>
        <taxon>Ecdysozoa</taxon>
        <taxon>Arthropoda</taxon>
        <taxon>Crustacea</taxon>
        <taxon>Multicrustacea</taxon>
        <taxon>Hexanauplia</taxon>
        <taxon>Copepoda</taxon>
        <taxon>Siphonostomatoida</taxon>
        <taxon>Caligidae</taxon>
        <taxon>Caligus</taxon>
    </lineage>
</organism>
<dbReference type="Proteomes" id="UP000595437">
    <property type="component" value="Chromosome 15"/>
</dbReference>
<dbReference type="AlphaFoldDB" id="A0A7T8GQG4"/>
<keyword evidence="2" id="KW-1185">Reference proteome</keyword>